<keyword evidence="6" id="KW-1185">Reference proteome</keyword>
<dbReference type="GO" id="GO:0003677">
    <property type="term" value="F:DNA binding"/>
    <property type="evidence" value="ECO:0007669"/>
    <property type="project" value="UniProtKB-KW"/>
</dbReference>
<dbReference type="Pfam" id="PF01047">
    <property type="entry name" value="MarR"/>
    <property type="match status" value="1"/>
</dbReference>
<evidence type="ECO:0000259" key="4">
    <source>
        <dbReference type="PROSITE" id="PS50995"/>
    </source>
</evidence>
<evidence type="ECO:0000313" key="6">
    <source>
        <dbReference type="Proteomes" id="UP000466345"/>
    </source>
</evidence>
<evidence type="ECO:0000313" key="5">
    <source>
        <dbReference type="EMBL" id="MQY15939.1"/>
    </source>
</evidence>
<dbReference type="PANTHER" id="PTHR33164:SF104">
    <property type="entry name" value="TRANSCRIPTIONAL REGULATORY PROTEIN"/>
    <property type="match status" value="1"/>
</dbReference>
<gene>
    <name evidence="5" type="ORF">SRB5_61310</name>
</gene>
<comment type="caution">
    <text evidence="5">The sequence shown here is derived from an EMBL/GenBank/DDBJ whole genome shotgun (WGS) entry which is preliminary data.</text>
</comment>
<dbReference type="InterPro" id="IPR000835">
    <property type="entry name" value="HTH_MarR-typ"/>
</dbReference>
<dbReference type="SUPFAM" id="SSF46785">
    <property type="entry name" value="Winged helix' DNA-binding domain"/>
    <property type="match status" value="1"/>
</dbReference>
<dbReference type="Gene3D" id="1.10.10.10">
    <property type="entry name" value="Winged helix-like DNA-binding domain superfamily/Winged helix DNA-binding domain"/>
    <property type="match status" value="1"/>
</dbReference>
<dbReference type="InterPro" id="IPR036390">
    <property type="entry name" value="WH_DNA-bd_sf"/>
</dbReference>
<keyword evidence="3" id="KW-0804">Transcription</keyword>
<dbReference type="PRINTS" id="PR00598">
    <property type="entry name" value="HTHMARR"/>
</dbReference>
<dbReference type="InterPro" id="IPR023187">
    <property type="entry name" value="Tscrpt_reg_MarR-type_CS"/>
</dbReference>
<feature type="domain" description="HTH marR-type" evidence="4">
    <location>
        <begin position="23"/>
        <end position="159"/>
    </location>
</feature>
<protein>
    <recommendedName>
        <fullName evidence="4">HTH marR-type domain-containing protein</fullName>
    </recommendedName>
</protein>
<organism evidence="5 6">
    <name type="scientific">Streptomyces smaragdinus</name>
    <dbReference type="NCBI Taxonomy" id="2585196"/>
    <lineage>
        <taxon>Bacteria</taxon>
        <taxon>Bacillati</taxon>
        <taxon>Actinomycetota</taxon>
        <taxon>Actinomycetes</taxon>
        <taxon>Kitasatosporales</taxon>
        <taxon>Streptomycetaceae</taxon>
        <taxon>Streptomyces</taxon>
    </lineage>
</organism>
<dbReference type="PANTHER" id="PTHR33164">
    <property type="entry name" value="TRANSCRIPTIONAL REGULATOR, MARR FAMILY"/>
    <property type="match status" value="1"/>
</dbReference>
<dbReference type="OrthoDB" id="5243957at2"/>
<evidence type="ECO:0000256" key="2">
    <source>
        <dbReference type="ARBA" id="ARBA00023125"/>
    </source>
</evidence>
<dbReference type="PROSITE" id="PS01117">
    <property type="entry name" value="HTH_MARR_1"/>
    <property type="match status" value="1"/>
</dbReference>
<keyword evidence="1" id="KW-0805">Transcription regulation</keyword>
<dbReference type="Proteomes" id="UP000466345">
    <property type="component" value="Unassembled WGS sequence"/>
</dbReference>
<dbReference type="InterPro" id="IPR036388">
    <property type="entry name" value="WH-like_DNA-bd_sf"/>
</dbReference>
<reference evidence="5 6" key="1">
    <citation type="submission" date="2019-10" db="EMBL/GenBank/DDBJ databases">
        <title>Streptomyces smaragdinus sp. nov. and Streptomyces fabii sp. nov., isolated from the gut of fungus growing-termite Macrotermes natalensis.</title>
        <authorList>
            <person name="Schwitalla J."/>
            <person name="Benndorf R."/>
            <person name="Martin K."/>
            <person name="De Beer W."/>
            <person name="Kaster A.-K."/>
            <person name="Vollmers J."/>
            <person name="Poulsen M."/>
            <person name="Beemelmanns C."/>
        </authorList>
    </citation>
    <scope>NUCLEOTIDE SEQUENCE [LARGE SCALE GENOMIC DNA]</scope>
    <source>
        <strain evidence="5 6">RB5</strain>
    </source>
</reference>
<sequence length="164" mass="18371">MPAPRDWTDTHLDDWLAVLPHLDRDIEGIVTRAKRLTDHLRRVKERSLTETGLERHEYETLHKLSGRGGRATPSELAADLDLAPASVTGRLDGLEHRGFLVRTPSATDRRRVDVAITEAGTTAWRAALDRLGDEEDRVLGVLSAPERARLSALLRRVMAEVERS</sequence>
<keyword evidence="2" id="KW-0238">DNA-binding</keyword>
<evidence type="ECO:0000256" key="3">
    <source>
        <dbReference type="ARBA" id="ARBA00023163"/>
    </source>
</evidence>
<dbReference type="InterPro" id="IPR039422">
    <property type="entry name" value="MarR/SlyA-like"/>
</dbReference>
<dbReference type="GO" id="GO:0003700">
    <property type="term" value="F:DNA-binding transcription factor activity"/>
    <property type="evidence" value="ECO:0007669"/>
    <property type="project" value="InterPro"/>
</dbReference>
<dbReference type="SMART" id="SM00347">
    <property type="entry name" value="HTH_MARR"/>
    <property type="match status" value="1"/>
</dbReference>
<proteinExistence type="predicted"/>
<dbReference type="RefSeq" id="WP_153456729.1">
    <property type="nucleotide sequence ID" value="NZ_WEGJ01000041.1"/>
</dbReference>
<accession>A0A7K0CR55</accession>
<evidence type="ECO:0000256" key="1">
    <source>
        <dbReference type="ARBA" id="ARBA00023015"/>
    </source>
</evidence>
<dbReference type="GO" id="GO:0006950">
    <property type="term" value="P:response to stress"/>
    <property type="evidence" value="ECO:0007669"/>
    <property type="project" value="TreeGrafter"/>
</dbReference>
<dbReference type="AlphaFoldDB" id="A0A7K0CR55"/>
<dbReference type="EMBL" id="WEGJ01000041">
    <property type="protein sequence ID" value="MQY15939.1"/>
    <property type="molecule type" value="Genomic_DNA"/>
</dbReference>
<dbReference type="PROSITE" id="PS50995">
    <property type="entry name" value="HTH_MARR_2"/>
    <property type="match status" value="1"/>
</dbReference>
<name>A0A7K0CR55_9ACTN</name>